<keyword evidence="1" id="KW-0812">Transmembrane</keyword>
<protein>
    <recommendedName>
        <fullName evidence="4">50S ribosomal protein L27</fullName>
    </recommendedName>
</protein>
<dbReference type="eggNOG" id="ENOG502ZXYX">
    <property type="taxonomic scope" value="Bacteria"/>
</dbReference>
<name>A4CIP5_ROBBH</name>
<reference evidence="2 3" key="1">
    <citation type="journal article" date="2009" name="J. Bacteriol.">
        <title>Complete genome sequence of Robiginitalea biformata HTCC2501.</title>
        <authorList>
            <person name="Oh H.M."/>
            <person name="Giovannoni S.J."/>
            <person name="Lee K."/>
            <person name="Ferriera S."/>
            <person name="Johnson J."/>
            <person name="Cho J.C."/>
        </authorList>
    </citation>
    <scope>NUCLEOTIDE SEQUENCE [LARGE SCALE GENOMIC DNA]</scope>
    <source>
        <strain evidence="3">ATCC BAA-864 / HTCC2501 / KCTC 12146</strain>
    </source>
</reference>
<gene>
    <name evidence="2" type="ordered locus">RB2501_07875</name>
</gene>
<dbReference type="EMBL" id="CP001712">
    <property type="protein sequence ID" value="EAR16803.1"/>
    <property type="molecule type" value="Genomic_DNA"/>
</dbReference>
<evidence type="ECO:0000313" key="3">
    <source>
        <dbReference type="Proteomes" id="UP000009049"/>
    </source>
</evidence>
<accession>A4CIP5</accession>
<keyword evidence="1" id="KW-1133">Transmembrane helix</keyword>
<evidence type="ECO:0000256" key="1">
    <source>
        <dbReference type="SAM" id="Phobius"/>
    </source>
</evidence>
<proteinExistence type="predicted"/>
<dbReference type="OrthoDB" id="329514at2"/>
<feature type="transmembrane region" description="Helical" evidence="1">
    <location>
        <begin position="12"/>
        <end position="30"/>
    </location>
</feature>
<feature type="transmembrane region" description="Helical" evidence="1">
    <location>
        <begin position="120"/>
        <end position="140"/>
    </location>
</feature>
<evidence type="ECO:0000313" key="2">
    <source>
        <dbReference type="EMBL" id="EAR16803.1"/>
    </source>
</evidence>
<evidence type="ECO:0008006" key="4">
    <source>
        <dbReference type="Google" id="ProtNLM"/>
    </source>
</evidence>
<organism evidence="2 3">
    <name type="scientific">Robiginitalea biformata (strain ATCC BAA-864 / DSM 15991 / KCTC 12146 / HTCC2501)</name>
    <dbReference type="NCBI Taxonomy" id="313596"/>
    <lineage>
        <taxon>Bacteria</taxon>
        <taxon>Pseudomonadati</taxon>
        <taxon>Bacteroidota</taxon>
        <taxon>Flavobacteriia</taxon>
        <taxon>Flavobacteriales</taxon>
        <taxon>Flavobacteriaceae</taxon>
        <taxon>Robiginitalea</taxon>
    </lineage>
</organism>
<dbReference type="RefSeq" id="WP_015753559.1">
    <property type="nucleotide sequence ID" value="NC_013222.1"/>
</dbReference>
<feature type="transmembrane region" description="Helical" evidence="1">
    <location>
        <begin position="42"/>
        <end position="65"/>
    </location>
</feature>
<keyword evidence="1" id="KW-0472">Membrane</keyword>
<dbReference type="Proteomes" id="UP000009049">
    <property type="component" value="Chromosome"/>
</dbReference>
<dbReference type="KEGG" id="rbi:RB2501_07875"/>
<dbReference type="STRING" id="313596.RB2501_07875"/>
<feature type="transmembrane region" description="Helical" evidence="1">
    <location>
        <begin position="85"/>
        <end position="108"/>
    </location>
</feature>
<dbReference type="HOGENOM" id="CLU_134903_0_0_10"/>
<keyword evidence="3" id="KW-1185">Reference proteome</keyword>
<dbReference type="AlphaFoldDB" id="A4CIP5"/>
<sequence length="145" mass="16047">MEILQTVHSYLAYVALALLFLAVANALTGLAKNRIFTMEKDLRLSLFTLIICHIQLLVGLVLYFVSTNGYKALSELGMGGMNAAARLLAVEHPLINIVAIALVTVGWSRHKKFLDGKGKFKSIAIFYGLGLLLILSRIPWANWFN</sequence>